<dbReference type="RefSeq" id="WP_153586057.1">
    <property type="nucleotide sequence ID" value="NZ_WJBU01000015.1"/>
</dbReference>
<organism evidence="1 2">
    <name type="scientific">Caenimonas koreensis DSM 17982</name>
    <dbReference type="NCBI Taxonomy" id="1121255"/>
    <lineage>
        <taxon>Bacteria</taxon>
        <taxon>Pseudomonadati</taxon>
        <taxon>Pseudomonadota</taxon>
        <taxon>Betaproteobacteria</taxon>
        <taxon>Burkholderiales</taxon>
        <taxon>Comamonadaceae</taxon>
        <taxon>Caenimonas</taxon>
    </lineage>
</organism>
<protein>
    <submittedName>
        <fullName evidence="1">DUF2946 domain-containing protein</fullName>
    </submittedName>
</protein>
<evidence type="ECO:0000313" key="1">
    <source>
        <dbReference type="EMBL" id="MRD48735.1"/>
    </source>
</evidence>
<comment type="caution">
    <text evidence="1">The sequence shown here is derived from an EMBL/GenBank/DDBJ whole genome shotgun (WGS) entry which is preliminary data.</text>
</comment>
<dbReference type="OrthoDB" id="8906767at2"/>
<name>A0A844AWI5_9BURK</name>
<evidence type="ECO:0000313" key="2">
    <source>
        <dbReference type="Proteomes" id="UP000487350"/>
    </source>
</evidence>
<sequence>MQALRRAHFLARLVLAWFVLSLGVAVAAPIVNPVGMQLICSAGGVMKVLPASSSGEQPSTAQTMDCPLCASVSAPPPATLELVQLHQRAVALVAVEPESRIVQAEAAPQPARGPPAGKRLH</sequence>
<gene>
    <name evidence="1" type="ORF">GHT07_15705</name>
</gene>
<proteinExistence type="predicted"/>
<dbReference type="Proteomes" id="UP000487350">
    <property type="component" value="Unassembled WGS sequence"/>
</dbReference>
<accession>A0A844AWI5</accession>
<dbReference type="AlphaFoldDB" id="A0A844AWI5"/>
<keyword evidence="2" id="KW-1185">Reference proteome</keyword>
<reference evidence="1 2" key="1">
    <citation type="submission" date="2019-11" db="EMBL/GenBank/DDBJ databases">
        <title>Caenimonas koreensis gen. nov., sp. nov., isolated from activated sludge.</title>
        <authorList>
            <person name="Seung H.R."/>
        </authorList>
    </citation>
    <scope>NUCLEOTIDE SEQUENCE [LARGE SCALE GENOMIC DNA]</scope>
    <source>
        <strain evidence="1 2">EMB320</strain>
    </source>
</reference>
<dbReference type="Pfam" id="PF11162">
    <property type="entry name" value="DUF2946"/>
    <property type="match status" value="1"/>
</dbReference>
<dbReference type="EMBL" id="WJBU01000015">
    <property type="protein sequence ID" value="MRD48735.1"/>
    <property type="molecule type" value="Genomic_DNA"/>
</dbReference>
<dbReference type="InterPro" id="IPR021333">
    <property type="entry name" value="DUF2946"/>
</dbReference>